<proteinExistence type="predicted"/>
<organism evidence="2 3">
    <name type="scientific">Nonomuraea dietziae</name>
    <dbReference type="NCBI Taxonomy" id="65515"/>
    <lineage>
        <taxon>Bacteria</taxon>
        <taxon>Bacillati</taxon>
        <taxon>Actinomycetota</taxon>
        <taxon>Actinomycetes</taxon>
        <taxon>Streptosporangiales</taxon>
        <taxon>Streptosporangiaceae</taxon>
        <taxon>Nonomuraea</taxon>
    </lineage>
</organism>
<dbReference type="Proteomes" id="UP000579945">
    <property type="component" value="Unassembled WGS sequence"/>
</dbReference>
<dbReference type="SUPFAM" id="SSF46785">
    <property type="entry name" value="Winged helix' DNA-binding domain"/>
    <property type="match status" value="1"/>
</dbReference>
<dbReference type="InterPro" id="IPR011991">
    <property type="entry name" value="ArsR-like_HTH"/>
</dbReference>
<dbReference type="InterPro" id="IPR036388">
    <property type="entry name" value="WH-like_DNA-bd_sf"/>
</dbReference>
<dbReference type="SMART" id="SM00418">
    <property type="entry name" value="HTH_ARSR"/>
    <property type="match status" value="1"/>
</dbReference>
<keyword evidence="3" id="KW-1185">Reference proteome</keyword>
<dbReference type="InterPro" id="IPR036390">
    <property type="entry name" value="WH_DNA-bd_sf"/>
</dbReference>
<evidence type="ECO:0000259" key="1">
    <source>
        <dbReference type="SMART" id="SM00418"/>
    </source>
</evidence>
<evidence type="ECO:0000313" key="2">
    <source>
        <dbReference type="EMBL" id="MBB3732391.1"/>
    </source>
</evidence>
<dbReference type="InterPro" id="IPR001845">
    <property type="entry name" value="HTH_ArsR_DNA-bd_dom"/>
</dbReference>
<dbReference type="EMBL" id="JACIBV010000001">
    <property type="protein sequence ID" value="MBB3732391.1"/>
    <property type="molecule type" value="Genomic_DNA"/>
</dbReference>
<dbReference type="Gene3D" id="1.10.10.10">
    <property type="entry name" value="Winged helix-like DNA-binding domain superfamily/Winged helix DNA-binding domain"/>
    <property type="match status" value="1"/>
</dbReference>
<dbReference type="GeneID" id="95394434"/>
<dbReference type="RefSeq" id="WP_183659346.1">
    <property type="nucleotide sequence ID" value="NZ_BAAAXX010000082.1"/>
</dbReference>
<gene>
    <name evidence="2" type="ORF">FHR33_008251</name>
</gene>
<keyword evidence="2" id="KW-0238">DNA-binding</keyword>
<dbReference type="AlphaFoldDB" id="A0A7W5V883"/>
<comment type="caution">
    <text evidence="2">The sequence shown here is derived from an EMBL/GenBank/DDBJ whole genome shotgun (WGS) entry which is preliminary data.</text>
</comment>
<dbReference type="CDD" id="cd00090">
    <property type="entry name" value="HTH_ARSR"/>
    <property type="match status" value="1"/>
</dbReference>
<dbReference type="GO" id="GO:0003677">
    <property type="term" value="F:DNA binding"/>
    <property type="evidence" value="ECO:0007669"/>
    <property type="project" value="UniProtKB-KW"/>
</dbReference>
<reference evidence="2 3" key="1">
    <citation type="submission" date="2020-08" db="EMBL/GenBank/DDBJ databases">
        <title>Sequencing the genomes of 1000 actinobacteria strains.</title>
        <authorList>
            <person name="Klenk H.-P."/>
        </authorList>
    </citation>
    <scope>NUCLEOTIDE SEQUENCE [LARGE SCALE GENOMIC DNA]</scope>
    <source>
        <strain evidence="2 3">DSM 44320</strain>
    </source>
</reference>
<dbReference type="Pfam" id="PF12840">
    <property type="entry name" value="HTH_20"/>
    <property type="match status" value="1"/>
</dbReference>
<evidence type="ECO:0000313" key="3">
    <source>
        <dbReference type="Proteomes" id="UP000579945"/>
    </source>
</evidence>
<feature type="domain" description="HTH arsR-type" evidence="1">
    <location>
        <begin position="12"/>
        <end position="98"/>
    </location>
</feature>
<sequence>MERKTTRELDAQALKAFTHPVRMRMYELLEEHGAATATMLAARIDENTGVTSYHLRQLAKHGLIVEVPEKSRGKERWWRAAGFSTDTDRFRKDPATAEAAEVLMAGIVRQRNTELLRWVEQSREASRDWIEATTHTRRSMRLNREHLAELGRRVQELIDALDDDEEGEHVVIHFDAFPLRRDHDG</sequence>
<accession>A0A7W5V883</accession>
<dbReference type="GO" id="GO:0003700">
    <property type="term" value="F:DNA-binding transcription factor activity"/>
    <property type="evidence" value="ECO:0007669"/>
    <property type="project" value="InterPro"/>
</dbReference>
<name>A0A7W5V883_9ACTN</name>
<protein>
    <submittedName>
        <fullName evidence="2">DNA-binding transcriptional ArsR family regulator</fullName>
    </submittedName>
</protein>